<dbReference type="SMART" id="SM00415">
    <property type="entry name" value="HSF"/>
    <property type="match status" value="1"/>
</dbReference>
<keyword evidence="3" id="KW-0597">Phosphoprotein</keyword>
<reference evidence="10" key="2">
    <citation type="submission" date="2022-01" db="EMBL/GenBank/DDBJ databases">
        <authorList>
            <person name="Hirooka S."/>
            <person name="Miyagishima S.Y."/>
        </authorList>
    </citation>
    <scope>NUCLEOTIDE SEQUENCE</scope>
    <source>
        <strain evidence="10">NBRC 102759</strain>
    </source>
</reference>
<dbReference type="GO" id="GO:0043565">
    <property type="term" value="F:sequence-specific DNA binding"/>
    <property type="evidence" value="ECO:0007669"/>
    <property type="project" value="InterPro"/>
</dbReference>
<dbReference type="Gene3D" id="1.10.10.10">
    <property type="entry name" value="Winged helix-like DNA-binding domain superfamily/Winged helix DNA-binding domain"/>
    <property type="match status" value="1"/>
</dbReference>
<evidence type="ECO:0000259" key="9">
    <source>
        <dbReference type="PROSITE" id="PS00434"/>
    </source>
</evidence>
<comment type="subunit">
    <text evidence="2">Homotrimer.</text>
</comment>
<sequence>MSWNVGVSQTEASCWNPCASDSASEKHGEQVITPFVSKLYDLLAESSNSSFIEWRNSGDCFEVKRPTEFAHQVLPNYYKHNNFSSFVRQLNQYGFRKMDKEKWLFQHPCFKKGRRDLLSRMGRRKSNQRQKFSNLEENTLRTIASGSEEDVKSRTTADILGYWESPTKSCTEYIDRPPTRSGKDKWEWLYRELVSSKERQQKLSYILQLDEQKLESLEKQLWWMKKWISDYVEQYSYSTNFDSHVDTNNNTTALPSEASSSLSCNGKAYLLDQRMPLLDTHVDNAYSSVLGELLDKEWSLLQKKKPLSIEENAFRSDCCYMEQEKGHDILSSRNSNDYPLSISCHASKTSKPVGAVELEPLSEQESTERTECFSKWQLDGSEYVNMSSLSGSVGHSECSHSF</sequence>
<gene>
    <name evidence="10" type="ORF">GpartN1_g6532.t1</name>
</gene>
<evidence type="ECO:0000256" key="3">
    <source>
        <dbReference type="ARBA" id="ARBA00022553"/>
    </source>
</evidence>
<keyword evidence="6" id="KW-0804">Transcription</keyword>
<accession>A0A9C7UT56</accession>
<reference evidence="10" key="1">
    <citation type="journal article" date="2022" name="Proc. Natl. Acad. Sci. U.S.A.">
        <title>Life cycle and functional genomics of the unicellular red alga Galdieria for elucidating algal and plant evolution and industrial use.</title>
        <authorList>
            <person name="Hirooka S."/>
            <person name="Itabashi T."/>
            <person name="Ichinose T.M."/>
            <person name="Onuma R."/>
            <person name="Fujiwara T."/>
            <person name="Yamashita S."/>
            <person name="Jong L.W."/>
            <person name="Tomita R."/>
            <person name="Iwane A.H."/>
            <person name="Miyagishima S.Y."/>
        </authorList>
    </citation>
    <scope>NUCLEOTIDE SEQUENCE</scope>
    <source>
        <strain evidence="10">NBRC 102759</strain>
    </source>
</reference>
<dbReference type="Pfam" id="PF00447">
    <property type="entry name" value="HSF_DNA-bind"/>
    <property type="match status" value="1"/>
</dbReference>
<dbReference type="PROSITE" id="PS00434">
    <property type="entry name" value="HSF_DOMAIN"/>
    <property type="match status" value="1"/>
</dbReference>
<comment type="similarity">
    <text evidence="8">Belongs to the HSF family.</text>
</comment>
<dbReference type="SUPFAM" id="SSF46785">
    <property type="entry name" value="Winged helix' DNA-binding domain"/>
    <property type="match status" value="1"/>
</dbReference>
<keyword evidence="5" id="KW-0238">DNA-binding</keyword>
<proteinExistence type="inferred from homology"/>
<feature type="domain" description="HSF-type DNA-binding" evidence="9">
    <location>
        <begin position="74"/>
        <end position="98"/>
    </location>
</feature>
<organism evidence="10 11">
    <name type="scientific">Galdieria partita</name>
    <dbReference type="NCBI Taxonomy" id="83374"/>
    <lineage>
        <taxon>Eukaryota</taxon>
        <taxon>Rhodophyta</taxon>
        <taxon>Bangiophyceae</taxon>
        <taxon>Galdieriales</taxon>
        <taxon>Galdieriaceae</taxon>
        <taxon>Galdieria</taxon>
    </lineage>
</organism>
<dbReference type="OrthoDB" id="60033at2759"/>
<evidence type="ECO:0000256" key="2">
    <source>
        <dbReference type="ARBA" id="ARBA00011233"/>
    </source>
</evidence>
<keyword evidence="7" id="KW-0539">Nucleus</keyword>
<evidence type="ECO:0000256" key="5">
    <source>
        <dbReference type="ARBA" id="ARBA00023125"/>
    </source>
</evidence>
<keyword evidence="11" id="KW-1185">Reference proteome</keyword>
<evidence type="ECO:0000256" key="6">
    <source>
        <dbReference type="ARBA" id="ARBA00023163"/>
    </source>
</evidence>
<dbReference type="PANTHER" id="PTHR10015:SF427">
    <property type="entry name" value="HEAT SHOCK FACTOR PROTEIN"/>
    <property type="match status" value="1"/>
</dbReference>
<dbReference type="PANTHER" id="PTHR10015">
    <property type="entry name" value="HEAT SHOCK TRANSCRIPTION FACTOR"/>
    <property type="match status" value="1"/>
</dbReference>
<evidence type="ECO:0000256" key="1">
    <source>
        <dbReference type="ARBA" id="ARBA00004123"/>
    </source>
</evidence>
<dbReference type="InterPro" id="IPR000232">
    <property type="entry name" value="HSF_DNA-bd"/>
</dbReference>
<comment type="subcellular location">
    <subcellularLocation>
        <location evidence="1">Nucleus</location>
    </subcellularLocation>
</comment>
<name>A0A9C7UT56_9RHOD</name>
<dbReference type="AlphaFoldDB" id="A0A9C7UT56"/>
<dbReference type="InterPro" id="IPR036388">
    <property type="entry name" value="WH-like_DNA-bd_sf"/>
</dbReference>
<protein>
    <recommendedName>
        <fullName evidence="9">HSF-type DNA-binding domain-containing protein</fullName>
    </recommendedName>
</protein>
<dbReference type="EMBL" id="BQMJ01000059">
    <property type="protein sequence ID" value="GJQ14741.1"/>
    <property type="molecule type" value="Genomic_DNA"/>
</dbReference>
<evidence type="ECO:0000256" key="4">
    <source>
        <dbReference type="ARBA" id="ARBA00023015"/>
    </source>
</evidence>
<evidence type="ECO:0000313" key="10">
    <source>
        <dbReference type="EMBL" id="GJQ14741.1"/>
    </source>
</evidence>
<evidence type="ECO:0000256" key="8">
    <source>
        <dbReference type="RuleBase" id="RU004020"/>
    </source>
</evidence>
<comment type="caution">
    <text evidence="10">The sequence shown here is derived from an EMBL/GenBank/DDBJ whole genome shotgun (WGS) entry which is preliminary data.</text>
</comment>
<dbReference type="GO" id="GO:0005634">
    <property type="term" value="C:nucleus"/>
    <property type="evidence" value="ECO:0007669"/>
    <property type="project" value="UniProtKB-SubCell"/>
</dbReference>
<dbReference type="GO" id="GO:0003700">
    <property type="term" value="F:DNA-binding transcription factor activity"/>
    <property type="evidence" value="ECO:0007669"/>
    <property type="project" value="InterPro"/>
</dbReference>
<evidence type="ECO:0000313" key="11">
    <source>
        <dbReference type="Proteomes" id="UP001061958"/>
    </source>
</evidence>
<evidence type="ECO:0000256" key="7">
    <source>
        <dbReference type="ARBA" id="ARBA00023242"/>
    </source>
</evidence>
<dbReference type="InterPro" id="IPR036390">
    <property type="entry name" value="WH_DNA-bd_sf"/>
</dbReference>
<dbReference type="PRINTS" id="PR00056">
    <property type="entry name" value="HSFDOMAIN"/>
</dbReference>
<dbReference type="Proteomes" id="UP001061958">
    <property type="component" value="Unassembled WGS sequence"/>
</dbReference>
<keyword evidence="4" id="KW-0805">Transcription regulation</keyword>
<dbReference type="FunFam" id="1.10.10.10:FF:000037">
    <property type="entry name" value="Heat stress transcription factor B-4"/>
    <property type="match status" value="1"/>
</dbReference>